<dbReference type="HAMAP" id="MF_02126">
    <property type="entry name" value="RF_methyltr_PrmC"/>
    <property type="match status" value="1"/>
</dbReference>
<dbReference type="Pfam" id="PF07136">
    <property type="entry name" value="DUF1385"/>
    <property type="match status" value="1"/>
</dbReference>
<dbReference type="GO" id="GO:0003676">
    <property type="term" value="F:nucleic acid binding"/>
    <property type="evidence" value="ECO:0007669"/>
    <property type="project" value="InterPro"/>
</dbReference>
<keyword evidence="5" id="KW-0812">Transmembrane</keyword>
<evidence type="ECO:0000256" key="2">
    <source>
        <dbReference type="ARBA" id="ARBA00022679"/>
    </source>
</evidence>
<keyword evidence="3 4" id="KW-0949">S-adenosyl-L-methionine</keyword>
<evidence type="ECO:0000313" key="8">
    <source>
        <dbReference type="EMBL" id="SFF78037.1"/>
    </source>
</evidence>
<dbReference type="PROSITE" id="PS00092">
    <property type="entry name" value="N6_MTASE"/>
    <property type="match status" value="1"/>
</dbReference>
<feature type="binding site" evidence="4">
    <location>
        <position position="492"/>
    </location>
    <ligand>
        <name>S-adenosyl-L-methionine</name>
        <dbReference type="ChEBI" id="CHEBI:59789"/>
    </ligand>
</feature>
<dbReference type="GO" id="GO:0102559">
    <property type="term" value="F:peptide chain release factor N(5)-glutamine methyltransferase activity"/>
    <property type="evidence" value="ECO:0007669"/>
    <property type="project" value="UniProtKB-EC"/>
</dbReference>
<gene>
    <name evidence="4" type="primary">prmC</name>
    <name evidence="8" type="ORF">SAMN04487885_11045</name>
</gene>
<dbReference type="InterPro" id="IPR002052">
    <property type="entry name" value="DNA_methylase_N6_adenine_CS"/>
</dbReference>
<dbReference type="Proteomes" id="UP000182135">
    <property type="component" value="Unassembled WGS sequence"/>
</dbReference>
<name>A0A1I2LKS6_9CLOT</name>
<comment type="function">
    <text evidence="4">Methylates the class 1 translation termination release factors RF1/PrfA and RF2/PrfB on the glutamine residue of the universally conserved GGQ motif.</text>
</comment>
<feature type="binding site" evidence="4">
    <location>
        <position position="446"/>
    </location>
    <ligand>
        <name>S-adenosyl-L-methionine</name>
        <dbReference type="ChEBI" id="CHEBI:59789"/>
    </ligand>
</feature>
<keyword evidence="2 4" id="KW-0808">Transferase</keyword>
<evidence type="ECO:0000259" key="7">
    <source>
        <dbReference type="Pfam" id="PF17827"/>
    </source>
</evidence>
<dbReference type="AlphaFoldDB" id="A0A1I2LKS6"/>
<organism evidence="8 9">
    <name type="scientific">Clostridium cadaveris</name>
    <dbReference type="NCBI Taxonomy" id="1529"/>
    <lineage>
        <taxon>Bacteria</taxon>
        <taxon>Bacillati</taxon>
        <taxon>Bacillota</taxon>
        <taxon>Clostridia</taxon>
        <taxon>Eubacteriales</taxon>
        <taxon>Clostridiaceae</taxon>
        <taxon>Clostridium</taxon>
    </lineage>
</organism>
<keyword evidence="5" id="KW-0472">Membrane</keyword>
<feature type="transmembrane region" description="Helical" evidence="5">
    <location>
        <begin position="141"/>
        <end position="162"/>
    </location>
</feature>
<feature type="domain" description="Release factor glutamine methyltransferase N-terminal" evidence="7">
    <location>
        <begin position="307"/>
        <end position="376"/>
    </location>
</feature>
<reference evidence="8 9" key="1">
    <citation type="submission" date="2016-10" db="EMBL/GenBank/DDBJ databases">
        <authorList>
            <person name="de Groot N.N."/>
        </authorList>
    </citation>
    <scope>NUCLEOTIDE SEQUENCE [LARGE SCALE GENOMIC DNA]</scope>
    <source>
        <strain evidence="8 9">NLAE-zl-G419</strain>
    </source>
</reference>
<dbReference type="PANTHER" id="PTHR42867:SF1">
    <property type="entry name" value="MEMBRANE PROTEIN-RELATED"/>
    <property type="match status" value="1"/>
</dbReference>
<dbReference type="InterPro" id="IPR029063">
    <property type="entry name" value="SAM-dependent_MTases_sf"/>
</dbReference>
<dbReference type="GO" id="GO:0032259">
    <property type="term" value="P:methylation"/>
    <property type="evidence" value="ECO:0007669"/>
    <property type="project" value="UniProtKB-KW"/>
</dbReference>
<dbReference type="EMBL" id="FOOE01000010">
    <property type="protein sequence ID" value="SFF78037.1"/>
    <property type="molecule type" value="Genomic_DNA"/>
</dbReference>
<dbReference type="InterPro" id="IPR007848">
    <property type="entry name" value="Small_mtfrase_dom"/>
</dbReference>
<feature type="transmembrane region" description="Helical" evidence="5">
    <location>
        <begin position="210"/>
        <end position="231"/>
    </location>
</feature>
<dbReference type="GeneID" id="90545771"/>
<dbReference type="Gene3D" id="3.40.50.150">
    <property type="entry name" value="Vaccinia Virus protein VP39"/>
    <property type="match status" value="1"/>
</dbReference>
<dbReference type="eggNOG" id="COG2890">
    <property type="taxonomic scope" value="Bacteria"/>
</dbReference>
<dbReference type="Pfam" id="PF05175">
    <property type="entry name" value="MTS"/>
    <property type="match status" value="1"/>
</dbReference>
<sequence length="590" mass="66411">MKRKCNVGGQAVIEGVMMRGEKGIATAVRKPNGEITIDLKKQTPLNKRNKFFSLPIIRGFLALIDSLVIGIKTLNFSASFFEDDEEPSKTYEFMNKIFKGKADDIIMGITTILSCVLSVGLFIIVPTIIAQFFKRMGISSIGLNFIEGIIRVILFLMYIVLISKLDDIYRLFQYHGAEHKTIFCYEDGLELTVENVKKFGRLHPRCGTNFMFLVVLVSIVLFSFTGWGSVTERIISRLLLLPVVSGLTFEIIKWLGASDSAIGKVVAYPGLKLQLLTTKEPDDKQIEVAIASLKSAEGVPIEKTIGELLNESNEKLKGVSETYILDGQLMMEKIIGKDRIYIMTNRSEKLTLDQEAEFRELLQKREDNMPMKYILGHTEFMGIDFYVEKGVLIPRNDTEILVEEAINIIKSIESDKIKICDLCCGSGAIGLSLAKILDKVKVDLIDIEEIPKKVTEINIEKLELKEKCTFIHSDLLEKVIKENRMYQVLVSNPPYIKADYIDELMKDVKDYEPKTALDGGIDGLDFYREIAKEALNVLEENGYIIFEIGHDQGEDVKAILNQNGYVNVRIVQDLAGKDRVVLGVKVSSVD</sequence>
<evidence type="ECO:0000259" key="6">
    <source>
        <dbReference type="Pfam" id="PF05175"/>
    </source>
</evidence>
<keyword evidence="9" id="KW-1185">Reference proteome</keyword>
<dbReference type="RefSeq" id="WP_074845346.1">
    <property type="nucleotide sequence ID" value="NZ_BAAACD010000033.1"/>
</dbReference>
<dbReference type="NCBIfam" id="TIGR03534">
    <property type="entry name" value="RF_mod_PrmC"/>
    <property type="match status" value="1"/>
</dbReference>
<dbReference type="EC" id="2.1.1.297" evidence="4"/>
<dbReference type="NCBIfam" id="TIGR00536">
    <property type="entry name" value="hemK_fam"/>
    <property type="match status" value="1"/>
</dbReference>
<feature type="binding site" evidence="4">
    <location>
        <begin position="492"/>
        <end position="495"/>
    </location>
    <ligand>
        <name>substrate</name>
    </ligand>
</feature>
<evidence type="ECO:0000256" key="3">
    <source>
        <dbReference type="ARBA" id="ARBA00022691"/>
    </source>
</evidence>
<comment type="caution">
    <text evidence="4">Lacks conserved residue(s) required for the propagation of feature annotation.</text>
</comment>
<evidence type="ECO:0000256" key="5">
    <source>
        <dbReference type="SAM" id="Phobius"/>
    </source>
</evidence>
<dbReference type="CDD" id="cd02440">
    <property type="entry name" value="AdoMet_MTases"/>
    <property type="match status" value="1"/>
</dbReference>
<evidence type="ECO:0000313" key="9">
    <source>
        <dbReference type="Proteomes" id="UP000182135"/>
    </source>
</evidence>
<comment type="similarity">
    <text evidence="4">Belongs to the protein N5-glutamine methyltransferase family. PrmC subfamily.</text>
</comment>
<accession>A0A1I2LKS6</accession>
<dbReference type="Pfam" id="PF17827">
    <property type="entry name" value="PrmC_N"/>
    <property type="match status" value="1"/>
</dbReference>
<keyword evidence="5" id="KW-1133">Transmembrane helix</keyword>
<dbReference type="Gene3D" id="1.10.8.10">
    <property type="entry name" value="DNA helicase RuvA subunit, C-terminal domain"/>
    <property type="match status" value="1"/>
</dbReference>
<comment type="catalytic activity">
    <reaction evidence="4">
        <text>L-glutaminyl-[peptide chain release factor] + S-adenosyl-L-methionine = N(5)-methyl-L-glutaminyl-[peptide chain release factor] + S-adenosyl-L-homocysteine + H(+)</text>
        <dbReference type="Rhea" id="RHEA:42896"/>
        <dbReference type="Rhea" id="RHEA-COMP:10271"/>
        <dbReference type="Rhea" id="RHEA-COMP:10272"/>
        <dbReference type="ChEBI" id="CHEBI:15378"/>
        <dbReference type="ChEBI" id="CHEBI:30011"/>
        <dbReference type="ChEBI" id="CHEBI:57856"/>
        <dbReference type="ChEBI" id="CHEBI:59789"/>
        <dbReference type="ChEBI" id="CHEBI:61891"/>
        <dbReference type="EC" id="2.1.1.297"/>
    </reaction>
</comment>
<dbReference type="InterPro" id="IPR010787">
    <property type="entry name" value="DUF1385"/>
</dbReference>
<feature type="transmembrane region" description="Helical" evidence="5">
    <location>
        <begin position="105"/>
        <end position="129"/>
    </location>
</feature>
<protein>
    <recommendedName>
        <fullName evidence="4">Release factor glutamine methyltransferase</fullName>
        <shortName evidence="4">RF MTase</shortName>
        <ecNumber evidence="4">2.1.1.297</ecNumber>
    </recommendedName>
    <alternativeName>
        <fullName evidence="4">N5-glutamine methyltransferase PrmC</fullName>
    </alternativeName>
    <alternativeName>
        <fullName evidence="4">Protein-(glutamine-N5) MTase PrmC</fullName>
    </alternativeName>
    <alternativeName>
        <fullName evidence="4">Protein-glutamine N-methyltransferase PrmC</fullName>
    </alternativeName>
</protein>
<dbReference type="InterPro" id="IPR004556">
    <property type="entry name" value="HemK-like"/>
</dbReference>
<dbReference type="InterPro" id="IPR040758">
    <property type="entry name" value="PrmC_N"/>
</dbReference>
<dbReference type="SUPFAM" id="SSF53335">
    <property type="entry name" value="S-adenosyl-L-methionine-dependent methyltransferases"/>
    <property type="match status" value="1"/>
</dbReference>
<dbReference type="InterPro" id="IPR019874">
    <property type="entry name" value="RF_methyltr_PrmC"/>
</dbReference>
<keyword evidence="1 4" id="KW-0489">Methyltransferase</keyword>
<feature type="domain" description="Methyltransferase small" evidence="6">
    <location>
        <begin position="413"/>
        <end position="497"/>
    </location>
</feature>
<dbReference type="PANTHER" id="PTHR42867">
    <property type="entry name" value="MEMBRANE PROTEIN-RELATED"/>
    <property type="match status" value="1"/>
</dbReference>
<dbReference type="OrthoDB" id="9784805at2"/>
<evidence type="ECO:0000256" key="1">
    <source>
        <dbReference type="ARBA" id="ARBA00022603"/>
    </source>
</evidence>
<proteinExistence type="inferred from homology"/>
<dbReference type="STRING" id="1529.SAMN04487885_11045"/>
<evidence type="ECO:0000256" key="4">
    <source>
        <dbReference type="HAMAP-Rule" id="MF_02126"/>
    </source>
</evidence>
<dbReference type="eggNOG" id="COG3872">
    <property type="taxonomic scope" value="Bacteria"/>
</dbReference>